<organism evidence="2 3">
    <name type="scientific">Levilactobacillus brevis</name>
    <name type="common">Lactobacillus brevis</name>
    <dbReference type="NCBI Taxonomy" id="1580"/>
    <lineage>
        <taxon>Bacteria</taxon>
        <taxon>Bacillati</taxon>
        <taxon>Bacillota</taxon>
        <taxon>Bacilli</taxon>
        <taxon>Lactobacillales</taxon>
        <taxon>Lactobacillaceae</taxon>
        <taxon>Levilactobacillus</taxon>
    </lineage>
</organism>
<evidence type="ECO:0000259" key="1">
    <source>
        <dbReference type="Pfam" id="PF13274"/>
    </source>
</evidence>
<proteinExistence type="predicted"/>
<protein>
    <submittedName>
        <fullName evidence="2">DUF4065 domain-containing protein</fullName>
    </submittedName>
</protein>
<gene>
    <name evidence="2" type="ORF">JK167_10985</name>
</gene>
<comment type="caution">
    <text evidence="2">The sequence shown here is derived from an EMBL/GenBank/DDBJ whole genome shotgun (WGS) entry which is preliminary data.</text>
</comment>
<evidence type="ECO:0000313" key="2">
    <source>
        <dbReference type="EMBL" id="MBS1011356.1"/>
    </source>
</evidence>
<dbReference type="AlphaFoldDB" id="A0AA41ER52"/>
<reference evidence="2" key="1">
    <citation type="submission" date="2020-12" db="EMBL/GenBank/DDBJ databases">
        <authorList>
            <person name="Mcmullen J.G."/>
        </authorList>
    </citation>
    <scope>NUCLEOTIDE SEQUENCE</scope>
    <source>
        <strain evidence="2">Dm-2019-70</strain>
    </source>
</reference>
<reference evidence="2" key="2">
    <citation type="submission" date="2022-09" db="EMBL/GenBank/DDBJ databases">
        <title>Genome-inferred correspondence between phylogeny and metabolic traits in the wild Drosophila gut microbiome.</title>
        <authorList>
            <person name="Bueno E."/>
            <person name="Blow F."/>
            <person name="Douglas A.E."/>
        </authorList>
    </citation>
    <scope>NUCLEOTIDE SEQUENCE</scope>
    <source>
        <strain evidence="2">Dm-2019-70</strain>
    </source>
</reference>
<dbReference type="InterPro" id="IPR025272">
    <property type="entry name" value="SocA_Panacea"/>
</dbReference>
<dbReference type="EMBL" id="JAERKF010000015">
    <property type="protein sequence ID" value="MBS1011356.1"/>
    <property type="molecule type" value="Genomic_DNA"/>
</dbReference>
<dbReference type="Proteomes" id="UP000676478">
    <property type="component" value="Unassembled WGS sequence"/>
</dbReference>
<sequence length="177" mass="20856">MVIMDKTDFFFNSIDVLISHVVNFLDNPTPLKVQKSLYFLWAFYAATYGNIDYQEKTDFSDQEKYPRSLFEADFEAWSYGPVINSVFAEYHKTNGFEGVSDKYVESEISDKNEKEVWSFIDDLLTQINKVNDFGLVERSHQDSAWRNAYKEGQRHCKMDADEIKRDYVNYVNEQSKI</sequence>
<evidence type="ECO:0000313" key="3">
    <source>
        <dbReference type="Proteomes" id="UP000676478"/>
    </source>
</evidence>
<dbReference type="Pfam" id="PF13274">
    <property type="entry name" value="SocA_Panacea"/>
    <property type="match status" value="1"/>
</dbReference>
<name>A0AA41ER52_LEVBR</name>
<feature type="domain" description="Antitoxin SocA-like Panacea" evidence="1">
    <location>
        <begin position="58"/>
        <end position="145"/>
    </location>
</feature>
<accession>A0AA41ER52</accession>